<sequence>MACSRKCLSLELLSFWCLISYVQARTNAEAVALLRWKETLNQSSLQSWTLELSNGNLTSHGHSHCKWFGISCNKDGSITSINLQGELFGGNLSNLDLSSFPSLVSLNLSDNNLTGHIPPQLGLLSKLAYLNLSMNYLSGFLPVSLANLTQISSLYMGNNLISGELDRRLFSNWTKLKYLELHSNNFTGMIPPEIGRLENLKDLALACNHFHGVIPSEIGNIKHLKGLALHVNHLSGPVPPSFGNLSELTILFLQQNQLSGPFPRSLLSCEKLNDLRLFYNQLSGTVPKGLANLSLYEVHLSVNNFSGPLPEFCQKAPLKYLTAALNNFRGPVPKSLRNCTSLVRVRLENNHLTGNLDLDFGVYPNLNYIELSYNRLKGVLSPNWGGCKNLTQLKISGNDITGNIPGELGNLKQLGVLDLSSNQLVGEIPKELGRLSTLNYLDLSNNQLSGLVPLEIGGLSSLDKLDLSANELTGPIPQLVKCLKLNSLLLSSNYFNGSIPFQIGDLALHDSLHLSQNLLSGKIPSEIGKLTMLENLNLSHNMFSDSIPLSFSKMTALTSIDFSHNNLEGPVPDDGFFRLAPPEAFGYNKHLCGDAKDLPHCNITSLKNSTTSKDHKVLISLSTFLFGVLFFVSLVAVSFIFKQRSKARKKGREATVSNSRSIFSIWNYDGKIAYEDIIGATNDFDDEYCVGMGGGGRVYKAELPSGQTLAVKKIWSLGDEEVKEESFRNEIQVLTEIRHRDIVKFYGFCSHGPNKFLVYDYIDRGSLGDALRNDIRAGELDWTKRVEIVKSIANALSYLHHDCRPPIIHRDISSKNVLLDNEFKAYLSDFGTAKFLMPNSSNRTAVAGTRGYIAPGKIFTHHLEEIHDSAIRITNFLVLWSAELAYTMRMTAKCDVYSFGVLALETVMGKHPGELISTLQSSTDQQQEMETKNVLDPRLPPPSGHRIEKEVVSVVMLAFSCLEVNPDFRPTMQDATNALSNPQSHFYLP</sequence>
<keyword evidence="18" id="KW-0675">Receptor</keyword>
<dbReference type="PRINTS" id="PR00019">
    <property type="entry name" value="LEURICHRPT"/>
</dbReference>
<dbReference type="Gene3D" id="3.80.10.10">
    <property type="entry name" value="Ribonuclease Inhibitor"/>
    <property type="match status" value="3"/>
</dbReference>
<dbReference type="PROSITE" id="PS00109">
    <property type="entry name" value="PROTEIN_KINASE_TYR"/>
    <property type="match status" value="1"/>
</dbReference>
<feature type="transmembrane region" description="Helical" evidence="25">
    <location>
        <begin position="617"/>
        <end position="641"/>
    </location>
</feature>
<evidence type="ECO:0000256" key="11">
    <source>
        <dbReference type="ARBA" id="ARBA00022729"/>
    </source>
</evidence>
<proteinExistence type="inferred from homology"/>
<evidence type="ECO:0000313" key="29">
    <source>
        <dbReference type="Proteomes" id="UP000657918"/>
    </source>
</evidence>
<dbReference type="Pfam" id="PF08263">
    <property type="entry name" value="LRRNT_2"/>
    <property type="match status" value="1"/>
</dbReference>
<dbReference type="SUPFAM" id="SSF56112">
    <property type="entry name" value="Protein kinase-like (PK-like)"/>
    <property type="match status" value="1"/>
</dbReference>
<feature type="binding site" evidence="23">
    <location>
        <position position="713"/>
    </location>
    <ligand>
        <name>ATP</name>
        <dbReference type="ChEBI" id="CHEBI:30616"/>
    </ligand>
</feature>
<feature type="signal peptide" evidence="26">
    <location>
        <begin position="1"/>
        <end position="24"/>
    </location>
</feature>
<keyword evidence="15 23" id="KW-0067">ATP-binding</keyword>
<keyword evidence="7" id="KW-0597">Phosphoprotein</keyword>
<comment type="catalytic activity">
    <reaction evidence="21">
        <text>L-threonyl-[protein] + ATP = O-phospho-L-threonyl-[protein] + ADP + H(+)</text>
        <dbReference type="Rhea" id="RHEA:46608"/>
        <dbReference type="Rhea" id="RHEA-COMP:11060"/>
        <dbReference type="Rhea" id="RHEA-COMP:11605"/>
        <dbReference type="ChEBI" id="CHEBI:15378"/>
        <dbReference type="ChEBI" id="CHEBI:30013"/>
        <dbReference type="ChEBI" id="CHEBI:30616"/>
        <dbReference type="ChEBI" id="CHEBI:61977"/>
        <dbReference type="ChEBI" id="CHEBI:456216"/>
        <dbReference type="EC" id="2.7.11.1"/>
    </reaction>
</comment>
<evidence type="ECO:0000256" key="6">
    <source>
        <dbReference type="ARBA" id="ARBA00022527"/>
    </source>
</evidence>
<evidence type="ECO:0000256" key="20">
    <source>
        <dbReference type="ARBA" id="ARBA00038043"/>
    </source>
</evidence>
<dbReference type="Pfam" id="PF00069">
    <property type="entry name" value="Pkinase"/>
    <property type="match status" value="1"/>
</dbReference>
<keyword evidence="17 25" id="KW-0472">Membrane</keyword>
<dbReference type="FunFam" id="3.30.200.20:FF:000309">
    <property type="entry name" value="Leucine-rich repeat receptor protein kinase MSP1"/>
    <property type="match status" value="1"/>
</dbReference>
<keyword evidence="5" id="KW-0134">Cell wall</keyword>
<evidence type="ECO:0000256" key="12">
    <source>
        <dbReference type="ARBA" id="ARBA00022737"/>
    </source>
</evidence>
<dbReference type="Proteomes" id="UP000657918">
    <property type="component" value="Chromosome 16"/>
</dbReference>
<feature type="chain" id="PRO_5032697581" description="non-specific serine/threonine protein kinase" evidence="26">
    <location>
        <begin position="25"/>
        <end position="989"/>
    </location>
</feature>
<keyword evidence="6" id="KW-0723">Serine/threonine-protein kinase</keyword>
<keyword evidence="14" id="KW-0418">Kinase</keyword>
<comment type="subcellular location">
    <subcellularLocation>
        <location evidence="2">Cell membrane</location>
    </subcellularLocation>
    <subcellularLocation>
        <location evidence="3">Membrane</location>
        <topology evidence="3">Single-pass type I membrane protein</topology>
    </subcellularLocation>
    <subcellularLocation>
        <location evidence="1">Secreted</location>
        <location evidence="1">Cell wall</location>
    </subcellularLocation>
</comment>
<accession>A0A835MFE3</accession>
<evidence type="ECO:0000256" key="21">
    <source>
        <dbReference type="ARBA" id="ARBA00047899"/>
    </source>
</evidence>
<evidence type="ECO:0000256" key="13">
    <source>
        <dbReference type="ARBA" id="ARBA00022741"/>
    </source>
</evidence>
<dbReference type="PANTHER" id="PTHR48053:SF129">
    <property type="entry name" value="PROTEIN KINASE DOMAIN-CONTAINING PROTEIN"/>
    <property type="match status" value="1"/>
</dbReference>
<dbReference type="InterPro" id="IPR051716">
    <property type="entry name" value="Plant_RL_S/T_kinase"/>
</dbReference>
<feature type="region of interest" description="Disordered" evidence="24">
    <location>
        <begin position="919"/>
        <end position="944"/>
    </location>
</feature>
<dbReference type="InterPro" id="IPR011009">
    <property type="entry name" value="Kinase-like_dom_sf"/>
</dbReference>
<dbReference type="PROSITE" id="PS50011">
    <property type="entry name" value="PROTEIN_KINASE_DOM"/>
    <property type="match status" value="1"/>
</dbReference>
<dbReference type="InterPro" id="IPR000719">
    <property type="entry name" value="Prot_kinase_dom"/>
</dbReference>
<keyword evidence="19" id="KW-0325">Glycoprotein</keyword>
<dbReference type="FunFam" id="3.80.10.10:FF:000041">
    <property type="entry name" value="LRR receptor-like serine/threonine-protein kinase ERECTA"/>
    <property type="match status" value="1"/>
</dbReference>
<dbReference type="GO" id="GO:0005886">
    <property type="term" value="C:plasma membrane"/>
    <property type="evidence" value="ECO:0007669"/>
    <property type="project" value="UniProtKB-SubCell"/>
</dbReference>
<evidence type="ECO:0000313" key="28">
    <source>
        <dbReference type="EMBL" id="KAF9664432.1"/>
    </source>
</evidence>
<dbReference type="PROSITE" id="PS51450">
    <property type="entry name" value="LRR"/>
    <property type="match status" value="2"/>
</dbReference>
<comment type="catalytic activity">
    <reaction evidence="22">
        <text>L-seryl-[protein] + ATP = O-phospho-L-seryl-[protein] + ADP + H(+)</text>
        <dbReference type="Rhea" id="RHEA:17989"/>
        <dbReference type="Rhea" id="RHEA-COMP:9863"/>
        <dbReference type="Rhea" id="RHEA-COMP:11604"/>
        <dbReference type="ChEBI" id="CHEBI:15378"/>
        <dbReference type="ChEBI" id="CHEBI:29999"/>
        <dbReference type="ChEBI" id="CHEBI:30616"/>
        <dbReference type="ChEBI" id="CHEBI:83421"/>
        <dbReference type="ChEBI" id="CHEBI:456216"/>
        <dbReference type="EC" id="2.7.11.1"/>
    </reaction>
</comment>
<evidence type="ECO:0000256" key="22">
    <source>
        <dbReference type="ARBA" id="ARBA00048679"/>
    </source>
</evidence>
<evidence type="ECO:0000259" key="27">
    <source>
        <dbReference type="PROSITE" id="PS50011"/>
    </source>
</evidence>
<dbReference type="PROSITE" id="PS00107">
    <property type="entry name" value="PROTEIN_KINASE_ATP"/>
    <property type="match status" value="1"/>
</dbReference>
<dbReference type="FunFam" id="3.80.10.10:FF:000400">
    <property type="entry name" value="Nuclear pore complex protein NUP107"/>
    <property type="match status" value="1"/>
</dbReference>
<evidence type="ECO:0000256" key="25">
    <source>
        <dbReference type="SAM" id="Phobius"/>
    </source>
</evidence>
<dbReference type="InterPro" id="IPR017441">
    <property type="entry name" value="Protein_kinase_ATP_BS"/>
</dbReference>
<evidence type="ECO:0000256" key="9">
    <source>
        <dbReference type="ARBA" id="ARBA00022679"/>
    </source>
</evidence>
<dbReference type="SUPFAM" id="SSF52058">
    <property type="entry name" value="L domain-like"/>
    <property type="match status" value="2"/>
</dbReference>
<dbReference type="AlphaFoldDB" id="A0A835MFE3"/>
<keyword evidence="16 25" id="KW-1133">Transmembrane helix</keyword>
<dbReference type="FunFam" id="3.80.10.10:FF:000177">
    <property type="entry name" value="Leucine-rich repeat receptor-like serine/threonine-protein kinase At1g17230"/>
    <property type="match status" value="1"/>
</dbReference>
<dbReference type="SMART" id="SM00369">
    <property type="entry name" value="LRR_TYP"/>
    <property type="match status" value="9"/>
</dbReference>
<reference evidence="28 29" key="1">
    <citation type="submission" date="2020-10" db="EMBL/GenBank/DDBJ databases">
        <title>Plant Genome Project.</title>
        <authorList>
            <person name="Zhang R.-G."/>
        </authorList>
    </citation>
    <scope>NUCLEOTIDE SEQUENCE [LARGE SCALE GENOMIC DNA]</scope>
    <source>
        <strain evidence="28">FAFU-HL-1</strain>
        <tissue evidence="28">Leaf</tissue>
    </source>
</reference>
<dbReference type="Gene3D" id="3.30.200.20">
    <property type="entry name" value="Phosphorylase Kinase, domain 1"/>
    <property type="match status" value="1"/>
</dbReference>
<keyword evidence="5" id="KW-0964">Secreted</keyword>
<dbReference type="InterPro" id="IPR008266">
    <property type="entry name" value="Tyr_kinase_AS"/>
</dbReference>
<evidence type="ECO:0000256" key="24">
    <source>
        <dbReference type="SAM" id="MobiDB-lite"/>
    </source>
</evidence>
<evidence type="ECO:0000256" key="3">
    <source>
        <dbReference type="ARBA" id="ARBA00004479"/>
    </source>
</evidence>
<evidence type="ECO:0000256" key="14">
    <source>
        <dbReference type="ARBA" id="ARBA00022777"/>
    </source>
</evidence>
<keyword evidence="13 23" id="KW-0547">Nucleotide-binding</keyword>
<keyword evidence="9" id="KW-0808">Transferase</keyword>
<evidence type="ECO:0000256" key="15">
    <source>
        <dbReference type="ARBA" id="ARBA00022840"/>
    </source>
</evidence>
<dbReference type="Pfam" id="PF00560">
    <property type="entry name" value="LRR_1"/>
    <property type="match status" value="3"/>
</dbReference>
<feature type="domain" description="Protein kinase" evidence="27">
    <location>
        <begin position="684"/>
        <end position="988"/>
    </location>
</feature>
<evidence type="ECO:0000256" key="10">
    <source>
        <dbReference type="ARBA" id="ARBA00022692"/>
    </source>
</evidence>
<dbReference type="PANTHER" id="PTHR48053">
    <property type="entry name" value="LEUCINE RICH REPEAT FAMILY PROTEIN, EXPRESSED"/>
    <property type="match status" value="1"/>
</dbReference>
<dbReference type="EC" id="2.7.11.1" evidence="4"/>
<dbReference type="InterPro" id="IPR003591">
    <property type="entry name" value="Leu-rich_rpt_typical-subtyp"/>
</dbReference>
<dbReference type="GO" id="GO:0005524">
    <property type="term" value="F:ATP binding"/>
    <property type="evidence" value="ECO:0007669"/>
    <property type="project" value="UniProtKB-UniRule"/>
</dbReference>
<evidence type="ECO:0000256" key="7">
    <source>
        <dbReference type="ARBA" id="ARBA00022553"/>
    </source>
</evidence>
<evidence type="ECO:0000256" key="16">
    <source>
        <dbReference type="ARBA" id="ARBA00022989"/>
    </source>
</evidence>
<evidence type="ECO:0000256" key="18">
    <source>
        <dbReference type="ARBA" id="ARBA00023170"/>
    </source>
</evidence>
<evidence type="ECO:0000256" key="5">
    <source>
        <dbReference type="ARBA" id="ARBA00022512"/>
    </source>
</evidence>
<dbReference type="Gene3D" id="1.10.510.10">
    <property type="entry name" value="Transferase(Phosphotransferase) domain 1"/>
    <property type="match status" value="1"/>
</dbReference>
<evidence type="ECO:0000256" key="19">
    <source>
        <dbReference type="ARBA" id="ARBA00023180"/>
    </source>
</evidence>
<dbReference type="FunFam" id="1.10.510.10:FF:000445">
    <property type="entry name" value="MDIS1-interacting receptor like kinase 2"/>
    <property type="match status" value="1"/>
</dbReference>
<dbReference type="Pfam" id="PF13855">
    <property type="entry name" value="LRR_8"/>
    <property type="match status" value="3"/>
</dbReference>
<keyword evidence="10 25" id="KW-0812">Transmembrane</keyword>
<gene>
    <name evidence="28" type="ORF">SADUNF_Sadunf16G0018300</name>
</gene>
<protein>
    <recommendedName>
        <fullName evidence="4">non-specific serine/threonine protein kinase</fullName>
        <ecNumber evidence="4">2.7.11.1</ecNumber>
    </recommendedName>
</protein>
<comment type="similarity">
    <text evidence="20">Belongs to the polygalacturonase-inhibiting protein family.</text>
</comment>
<dbReference type="InterPro" id="IPR001611">
    <property type="entry name" value="Leu-rich_rpt"/>
</dbReference>
<comment type="caution">
    <text evidence="28">The sequence shown here is derived from an EMBL/GenBank/DDBJ whole genome shotgun (WGS) entry which is preliminary data.</text>
</comment>
<feature type="compositionally biased region" description="Polar residues" evidence="24">
    <location>
        <begin position="919"/>
        <end position="928"/>
    </location>
</feature>
<dbReference type="InterPro" id="IPR032675">
    <property type="entry name" value="LRR_dom_sf"/>
</dbReference>
<keyword evidence="12" id="KW-0677">Repeat</keyword>
<dbReference type="EMBL" id="JADGMS010000016">
    <property type="protein sequence ID" value="KAF9664432.1"/>
    <property type="molecule type" value="Genomic_DNA"/>
</dbReference>
<name>A0A835MFE3_9ROSI</name>
<dbReference type="InterPro" id="IPR013210">
    <property type="entry name" value="LRR_N_plant-typ"/>
</dbReference>
<dbReference type="OrthoDB" id="676979at2759"/>
<keyword evidence="8" id="KW-0433">Leucine-rich repeat</keyword>
<keyword evidence="29" id="KW-1185">Reference proteome</keyword>
<dbReference type="GO" id="GO:0004674">
    <property type="term" value="F:protein serine/threonine kinase activity"/>
    <property type="evidence" value="ECO:0007669"/>
    <property type="project" value="UniProtKB-KW"/>
</dbReference>
<evidence type="ECO:0000256" key="4">
    <source>
        <dbReference type="ARBA" id="ARBA00012513"/>
    </source>
</evidence>
<evidence type="ECO:0000256" key="17">
    <source>
        <dbReference type="ARBA" id="ARBA00023136"/>
    </source>
</evidence>
<organism evidence="28 29">
    <name type="scientific">Salix dunnii</name>
    <dbReference type="NCBI Taxonomy" id="1413687"/>
    <lineage>
        <taxon>Eukaryota</taxon>
        <taxon>Viridiplantae</taxon>
        <taxon>Streptophyta</taxon>
        <taxon>Embryophyta</taxon>
        <taxon>Tracheophyta</taxon>
        <taxon>Spermatophyta</taxon>
        <taxon>Magnoliopsida</taxon>
        <taxon>eudicotyledons</taxon>
        <taxon>Gunneridae</taxon>
        <taxon>Pentapetalae</taxon>
        <taxon>rosids</taxon>
        <taxon>fabids</taxon>
        <taxon>Malpighiales</taxon>
        <taxon>Salicaceae</taxon>
        <taxon>Saliceae</taxon>
        <taxon>Salix</taxon>
    </lineage>
</organism>
<evidence type="ECO:0000256" key="23">
    <source>
        <dbReference type="PROSITE-ProRule" id="PRU10141"/>
    </source>
</evidence>
<evidence type="ECO:0000256" key="2">
    <source>
        <dbReference type="ARBA" id="ARBA00004236"/>
    </source>
</evidence>
<evidence type="ECO:0000256" key="8">
    <source>
        <dbReference type="ARBA" id="ARBA00022614"/>
    </source>
</evidence>
<evidence type="ECO:0000256" key="26">
    <source>
        <dbReference type="SAM" id="SignalP"/>
    </source>
</evidence>
<evidence type="ECO:0000256" key="1">
    <source>
        <dbReference type="ARBA" id="ARBA00004191"/>
    </source>
</evidence>
<keyword evidence="11 26" id="KW-0732">Signal</keyword>